<evidence type="ECO:0000256" key="1">
    <source>
        <dbReference type="ARBA" id="ARBA00000085"/>
    </source>
</evidence>
<dbReference type="InterPro" id="IPR003594">
    <property type="entry name" value="HATPase_dom"/>
</dbReference>
<dbReference type="CDD" id="cd06225">
    <property type="entry name" value="HAMP"/>
    <property type="match status" value="1"/>
</dbReference>
<dbReference type="InterPro" id="IPR036890">
    <property type="entry name" value="HATPase_C_sf"/>
</dbReference>
<evidence type="ECO:0000256" key="8">
    <source>
        <dbReference type="ARBA" id="ARBA00022777"/>
    </source>
</evidence>
<feature type="transmembrane region" description="Helical" evidence="10">
    <location>
        <begin position="120"/>
        <end position="145"/>
    </location>
</feature>
<dbReference type="InterPro" id="IPR005467">
    <property type="entry name" value="His_kinase_dom"/>
</dbReference>
<name>A0ABP3GS34_9ALTE</name>
<protein>
    <recommendedName>
        <fullName evidence="3">histidine kinase</fullName>
        <ecNumber evidence="3">2.7.13.3</ecNumber>
    </recommendedName>
</protein>
<keyword evidence="4" id="KW-1003">Cell membrane</keyword>
<dbReference type="InterPro" id="IPR004358">
    <property type="entry name" value="Sig_transdc_His_kin-like_C"/>
</dbReference>
<dbReference type="Pfam" id="PF02518">
    <property type="entry name" value="HATPase_c"/>
    <property type="match status" value="1"/>
</dbReference>
<evidence type="ECO:0000259" key="12">
    <source>
        <dbReference type="PROSITE" id="PS50885"/>
    </source>
</evidence>
<dbReference type="Pfam" id="PF00512">
    <property type="entry name" value="HisKA"/>
    <property type="match status" value="1"/>
</dbReference>
<keyword evidence="6" id="KW-0808">Transferase</keyword>
<dbReference type="SUPFAM" id="SSF55874">
    <property type="entry name" value="ATPase domain of HSP90 chaperone/DNA topoisomerase II/histidine kinase"/>
    <property type="match status" value="1"/>
</dbReference>
<evidence type="ECO:0000313" key="13">
    <source>
        <dbReference type="EMBL" id="GAA0351174.1"/>
    </source>
</evidence>
<keyword evidence="8" id="KW-0418">Kinase</keyword>
<dbReference type="CDD" id="cd00082">
    <property type="entry name" value="HisKA"/>
    <property type="match status" value="1"/>
</dbReference>
<accession>A0ABP3GS34</accession>
<evidence type="ECO:0000259" key="11">
    <source>
        <dbReference type="PROSITE" id="PS50109"/>
    </source>
</evidence>
<proteinExistence type="predicted"/>
<dbReference type="Gene3D" id="6.10.340.10">
    <property type="match status" value="1"/>
</dbReference>
<dbReference type="Gene3D" id="3.30.565.10">
    <property type="entry name" value="Histidine kinase-like ATPase, C-terminal domain"/>
    <property type="match status" value="1"/>
</dbReference>
<evidence type="ECO:0000256" key="4">
    <source>
        <dbReference type="ARBA" id="ARBA00022475"/>
    </source>
</evidence>
<keyword evidence="7" id="KW-0547">Nucleotide-binding</keyword>
<evidence type="ECO:0000313" key="14">
    <source>
        <dbReference type="Proteomes" id="UP001501757"/>
    </source>
</evidence>
<dbReference type="Gene3D" id="1.10.287.130">
    <property type="match status" value="1"/>
</dbReference>
<dbReference type="InterPro" id="IPR003660">
    <property type="entry name" value="HAMP_dom"/>
</dbReference>
<evidence type="ECO:0000256" key="2">
    <source>
        <dbReference type="ARBA" id="ARBA00004651"/>
    </source>
</evidence>
<dbReference type="SMART" id="SM00387">
    <property type="entry name" value="HATPase_c"/>
    <property type="match status" value="1"/>
</dbReference>
<evidence type="ECO:0000256" key="6">
    <source>
        <dbReference type="ARBA" id="ARBA00022679"/>
    </source>
</evidence>
<reference evidence="14" key="1">
    <citation type="journal article" date="2019" name="Int. J. Syst. Evol. Microbiol.">
        <title>The Global Catalogue of Microorganisms (GCM) 10K type strain sequencing project: providing services to taxonomists for standard genome sequencing and annotation.</title>
        <authorList>
            <consortium name="The Broad Institute Genomics Platform"/>
            <consortium name="The Broad Institute Genome Sequencing Center for Infectious Disease"/>
            <person name="Wu L."/>
            <person name="Ma J."/>
        </authorList>
    </citation>
    <scope>NUCLEOTIDE SEQUENCE [LARGE SCALE GENOMIC DNA]</scope>
    <source>
        <strain evidence="14">JCM 13378</strain>
    </source>
</reference>
<dbReference type="EC" id="2.7.13.3" evidence="3"/>
<keyword evidence="10" id="KW-1133">Transmembrane helix</keyword>
<comment type="catalytic activity">
    <reaction evidence="1">
        <text>ATP + protein L-histidine = ADP + protein N-phospho-L-histidine.</text>
        <dbReference type="EC" id="2.7.13.3"/>
    </reaction>
</comment>
<keyword evidence="10" id="KW-0812">Transmembrane</keyword>
<sequence>MLICLVLIGFFFENQYEDAIGQEHLRLTKALTGLLSTRMCHVPEQQWPVEIEQLAGEYAYTIALTDMDSLPAAKQLALVSDGVVVSVESGFIKDAVRVYYPNPCGRGVIRYIPNVDFNSFYNVLIGVTLGFVLISFALAVLMLAWPIIKHINNMVSASLAIADGRFDAKADEDAPAPLDELARAINFVANQISQLIQEQEVMISAASHELNTPVMRLNFALELADRIDDPEALKAHVRSMKLDIEQLEQLVVEMLAYSKFSFYSAKVYPEPLHLLPVIEQAQEQASRYSDKFVIEMACDAGLVVLAEEKSLLKILSNLLTNAHKYAKGYARITATALADCTCITVDDDGPGIPESERQAVLQPFYRIENSRSRDTGGVGLGLAIVNKVMALHGGRLEIGSNEFGGASIQLYFPLQPVQGAARMATLAQ</sequence>
<keyword evidence="5" id="KW-0597">Phosphoprotein</keyword>
<dbReference type="InterPro" id="IPR003661">
    <property type="entry name" value="HisK_dim/P_dom"/>
</dbReference>
<dbReference type="InterPro" id="IPR050980">
    <property type="entry name" value="2C_sensor_his_kinase"/>
</dbReference>
<dbReference type="InterPro" id="IPR036097">
    <property type="entry name" value="HisK_dim/P_sf"/>
</dbReference>
<keyword evidence="10" id="KW-0472">Membrane</keyword>
<evidence type="ECO:0000256" key="10">
    <source>
        <dbReference type="SAM" id="Phobius"/>
    </source>
</evidence>
<evidence type="ECO:0000256" key="3">
    <source>
        <dbReference type="ARBA" id="ARBA00012438"/>
    </source>
</evidence>
<evidence type="ECO:0000256" key="5">
    <source>
        <dbReference type="ARBA" id="ARBA00022553"/>
    </source>
</evidence>
<comment type="caution">
    <text evidence="13">The sequence shown here is derived from an EMBL/GenBank/DDBJ whole genome shotgun (WGS) entry which is preliminary data.</text>
</comment>
<dbReference type="EMBL" id="BAAAEI010000006">
    <property type="protein sequence ID" value="GAA0351174.1"/>
    <property type="molecule type" value="Genomic_DNA"/>
</dbReference>
<dbReference type="PROSITE" id="PS50109">
    <property type="entry name" value="HIS_KIN"/>
    <property type="match status" value="1"/>
</dbReference>
<feature type="domain" description="Histidine kinase" evidence="11">
    <location>
        <begin position="205"/>
        <end position="416"/>
    </location>
</feature>
<feature type="domain" description="HAMP" evidence="12">
    <location>
        <begin position="145"/>
        <end position="197"/>
    </location>
</feature>
<dbReference type="Pfam" id="PF00672">
    <property type="entry name" value="HAMP"/>
    <property type="match status" value="1"/>
</dbReference>
<dbReference type="PROSITE" id="PS50885">
    <property type="entry name" value="HAMP"/>
    <property type="match status" value="1"/>
</dbReference>
<dbReference type="GO" id="GO:0005524">
    <property type="term" value="F:ATP binding"/>
    <property type="evidence" value="ECO:0007669"/>
    <property type="project" value="UniProtKB-KW"/>
</dbReference>
<comment type="subcellular location">
    <subcellularLocation>
        <location evidence="2">Cell membrane</location>
        <topology evidence="2">Multi-pass membrane protein</topology>
    </subcellularLocation>
</comment>
<dbReference type="SUPFAM" id="SSF47384">
    <property type="entry name" value="Homodimeric domain of signal transducing histidine kinase"/>
    <property type="match status" value="1"/>
</dbReference>
<keyword evidence="14" id="KW-1185">Reference proteome</keyword>
<dbReference type="PANTHER" id="PTHR44936:SF10">
    <property type="entry name" value="SENSOR PROTEIN RSTB"/>
    <property type="match status" value="1"/>
</dbReference>
<dbReference type="PRINTS" id="PR00344">
    <property type="entry name" value="BCTRLSENSOR"/>
</dbReference>
<organism evidence="13 14">
    <name type="scientific">Bowmanella denitrificans</name>
    <dbReference type="NCBI Taxonomy" id="366582"/>
    <lineage>
        <taxon>Bacteria</taxon>
        <taxon>Pseudomonadati</taxon>
        <taxon>Pseudomonadota</taxon>
        <taxon>Gammaproteobacteria</taxon>
        <taxon>Alteromonadales</taxon>
        <taxon>Alteromonadaceae</taxon>
        <taxon>Bowmanella</taxon>
    </lineage>
</organism>
<dbReference type="SMART" id="SM00388">
    <property type="entry name" value="HisKA"/>
    <property type="match status" value="1"/>
</dbReference>
<dbReference type="Proteomes" id="UP001501757">
    <property type="component" value="Unassembled WGS sequence"/>
</dbReference>
<evidence type="ECO:0000256" key="7">
    <source>
        <dbReference type="ARBA" id="ARBA00022741"/>
    </source>
</evidence>
<dbReference type="SMART" id="SM00304">
    <property type="entry name" value="HAMP"/>
    <property type="match status" value="1"/>
</dbReference>
<keyword evidence="9 13" id="KW-0067">ATP-binding</keyword>
<evidence type="ECO:0000256" key="9">
    <source>
        <dbReference type="ARBA" id="ARBA00022840"/>
    </source>
</evidence>
<dbReference type="PANTHER" id="PTHR44936">
    <property type="entry name" value="SENSOR PROTEIN CREC"/>
    <property type="match status" value="1"/>
</dbReference>
<gene>
    <name evidence="13" type="ORF">GCM10009092_14440</name>
</gene>